<keyword evidence="3" id="KW-1185">Reference proteome</keyword>
<protein>
    <submittedName>
        <fullName evidence="2">Uncharacterized protein</fullName>
    </submittedName>
</protein>
<evidence type="ECO:0000256" key="1">
    <source>
        <dbReference type="SAM" id="MobiDB-lite"/>
    </source>
</evidence>
<feature type="compositionally biased region" description="Polar residues" evidence="1">
    <location>
        <begin position="8"/>
        <end position="27"/>
    </location>
</feature>
<feature type="region of interest" description="Disordered" evidence="1">
    <location>
        <begin position="1"/>
        <end position="96"/>
    </location>
</feature>
<dbReference type="Proteomes" id="UP000654471">
    <property type="component" value="Unassembled WGS sequence"/>
</dbReference>
<accession>A0ABQ2V354</accession>
<proteinExistence type="predicted"/>
<organism evidence="2 3">
    <name type="scientific">Streptomyces albospinus</name>
    <dbReference type="NCBI Taxonomy" id="285515"/>
    <lineage>
        <taxon>Bacteria</taxon>
        <taxon>Bacillati</taxon>
        <taxon>Actinomycetota</taxon>
        <taxon>Actinomycetes</taxon>
        <taxon>Kitasatosporales</taxon>
        <taxon>Streptomycetaceae</taxon>
        <taxon>Streptomyces</taxon>
    </lineage>
</organism>
<evidence type="ECO:0000313" key="3">
    <source>
        <dbReference type="Proteomes" id="UP000654471"/>
    </source>
</evidence>
<comment type="caution">
    <text evidence="2">The sequence shown here is derived from an EMBL/GenBank/DDBJ whole genome shotgun (WGS) entry which is preliminary data.</text>
</comment>
<reference evidence="3" key="1">
    <citation type="journal article" date="2019" name="Int. J. Syst. Evol. Microbiol.">
        <title>The Global Catalogue of Microorganisms (GCM) 10K type strain sequencing project: providing services to taxonomists for standard genome sequencing and annotation.</title>
        <authorList>
            <consortium name="The Broad Institute Genomics Platform"/>
            <consortium name="The Broad Institute Genome Sequencing Center for Infectious Disease"/>
            <person name="Wu L."/>
            <person name="Ma J."/>
        </authorList>
    </citation>
    <scope>NUCLEOTIDE SEQUENCE [LARGE SCALE GENOMIC DNA]</scope>
    <source>
        <strain evidence="3">JCM 3399</strain>
    </source>
</reference>
<name>A0ABQ2V354_9ACTN</name>
<gene>
    <name evidence="2" type="ORF">GCM10010211_34950</name>
</gene>
<feature type="compositionally biased region" description="Low complexity" evidence="1">
    <location>
        <begin position="50"/>
        <end position="75"/>
    </location>
</feature>
<dbReference type="EMBL" id="BMRP01000011">
    <property type="protein sequence ID" value="GGU66773.1"/>
    <property type="molecule type" value="Genomic_DNA"/>
</dbReference>
<evidence type="ECO:0000313" key="2">
    <source>
        <dbReference type="EMBL" id="GGU66773.1"/>
    </source>
</evidence>
<feature type="compositionally biased region" description="Basic and acidic residues" evidence="1">
    <location>
        <begin position="28"/>
        <end position="46"/>
    </location>
</feature>
<sequence length="96" mass="9467">MERGKTGAVTSPRAQSTLPSAASTTSEPRWRPSTKPERNTSARTGDDTGDTAGTDGTVGTDAADGTEAADGTVGTPDDGSGIGVGEDEVIGCLPGT</sequence>